<dbReference type="Proteomes" id="UP000032233">
    <property type="component" value="Unassembled WGS sequence"/>
</dbReference>
<evidence type="ECO:0000256" key="2">
    <source>
        <dbReference type="ARBA" id="ARBA00023002"/>
    </source>
</evidence>
<organism evidence="5 6">
    <name type="scientific">Dethiosulfatarculus sandiegensis</name>
    <dbReference type="NCBI Taxonomy" id="1429043"/>
    <lineage>
        <taxon>Bacteria</taxon>
        <taxon>Pseudomonadati</taxon>
        <taxon>Thermodesulfobacteriota</taxon>
        <taxon>Desulfarculia</taxon>
        <taxon>Desulfarculales</taxon>
        <taxon>Desulfarculaceae</taxon>
        <taxon>Dethiosulfatarculus</taxon>
    </lineage>
</organism>
<dbReference type="Pfam" id="PF02780">
    <property type="entry name" value="Transketolase_C"/>
    <property type="match status" value="1"/>
</dbReference>
<proteinExistence type="predicted"/>
<dbReference type="SMART" id="SM00861">
    <property type="entry name" value="Transket_pyr"/>
    <property type="match status" value="1"/>
</dbReference>
<dbReference type="NCBIfam" id="NF006667">
    <property type="entry name" value="PRK09212.1"/>
    <property type="match status" value="1"/>
</dbReference>
<evidence type="ECO:0000256" key="1">
    <source>
        <dbReference type="ARBA" id="ARBA00001964"/>
    </source>
</evidence>
<dbReference type="EMBL" id="AZAC01000008">
    <property type="protein sequence ID" value="KIX14912.1"/>
    <property type="molecule type" value="Genomic_DNA"/>
</dbReference>
<dbReference type="Gene3D" id="3.40.50.970">
    <property type="match status" value="1"/>
</dbReference>
<dbReference type="FunFam" id="3.40.50.920:FF:000001">
    <property type="entry name" value="Pyruvate dehydrogenase E1 beta subunit"/>
    <property type="match status" value="1"/>
</dbReference>
<dbReference type="PANTHER" id="PTHR43257">
    <property type="entry name" value="PYRUVATE DEHYDROGENASE E1 COMPONENT BETA SUBUNIT"/>
    <property type="match status" value="1"/>
</dbReference>
<dbReference type="Gene3D" id="3.40.50.920">
    <property type="match status" value="1"/>
</dbReference>
<evidence type="ECO:0000313" key="5">
    <source>
        <dbReference type="EMBL" id="KIX14912.1"/>
    </source>
</evidence>
<feature type="domain" description="Transketolase-like pyrimidine-binding" evidence="4">
    <location>
        <begin position="6"/>
        <end position="180"/>
    </location>
</feature>
<dbReference type="STRING" id="1429043.X474_07120"/>
<dbReference type="InterPro" id="IPR005475">
    <property type="entry name" value="Transketolase-like_Pyr-bd"/>
</dbReference>
<evidence type="ECO:0000259" key="4">
    <source>
        <dbReference type="SMART" id="SM00861"/>
    </source>
</evidence>
<gene>
    <name evidence="5" type="ORF">X474_07120</name>
</gene>
<dbReference type="RefSeq" id="WP_044347541.1">
    <property type="nucleotide sequence ID" value="NZ_AZAC01000008.1"/>
</dbReference>
<dbReference type="AlphaFoldDB" id="A0A0D2GJE6"/>
<keyword evidence="6" id="KW-1185">Reference proteome</keyword>
<comment type="caution">
    <text evidence="5">The sequence shown here is derived from an EMBL/GenBank/DDBJ whole genome shotgun (WGS) entry which is preliminary data.</text>
</comment>
<comment type="cofactor">
    <cofactor evidence="1">
        <name>thiamine diphosphate</name>
        <dbReference type="ChEBI" id="CHEBI:58937"/>
    </cofactor>
</comment>
<keyword evidence="2" id="KW-0560">Oxidoreductase</keyword>
<dbReference type="PANTHER" id="PTHR43257:SF2">
    <property type="entry name" value="PYRUVATE DEHYDROGENASE E1 COMPONENT SUBUNIT BETA"/>
    <property type="match status" value="1"/>
</dbReference>
<keyword evidence="3" id="KW-0786">Thiamine pyrophosphate</keyword>
<reference evidence="5 6" key="1">
    <citation type="submission" date="2013-11" db="EMBL/GenBank/DDBJ databases">
        <title>Metagenomic analysis of a methanogenic consortium involved in long chain n-alkane degradation.</title>
        <authorList>
            <person name="Davidova I.A."/>
            <person name="Callaghan A.V."/>
            <person name="Wawrik B."/>
            <person name="Pruitt S."/>
            <person name="Marks C."/>
            <person name="Duncan K.E."/>
            <person name="Suflita J.M."/>
        </authorList>
    </citation>
    <scope>NUCLEOTIDE SEQUENCE [LARGE SCALE GENOMIC DNA]</scope>
    <source>
        <strain evidence="5 6">SPR</strain>
    </source>
</reference>
<dbReference type="GO" id="GO:0016491">
    <property type="term" value="F:oxidoreductase activity"/>
    <property type="evidence" value="ECO:0007669"/>
    <property type="project" value="UniProtKB-KW"/>
</dbReference>
<evidence type="ECO:0000256" key="3">
    <source>
        <dbReference type="ARBA" id="ARBA00023052"/>
    </source>
</evidence>
<dbReference type="Pfam" id="PF02779">
    <property type="entry name" value="Transket_pyr"/>
    <property type="match status" value="1"/>
</dbReference>
<dbReference type="CDD" id="cd07036">
    <property type="entry name" value="TPP_PYR_E1-PDHc-beta_like"/>
    <property type="match status" value="1"/>
</dbReference>
<dbReference type="InterPro" id="IPR009014">
    <property type="entry name" value="Transketo_C/PFOR_II"/>
</dbReference>
<dbReference type="SUPFAM" id="SSF52922">
    <property type="entry name" value="TK C-terminal domain-like"/>
    <property type="match status" value="1"/>
</dbReference>
<protein>
    <submittedName>
        <fullName evidence="5">TPP-dependent acetoin dehydrogenase complex, E1 protein subunit beta</fullName>
    </submittedName>
</protein>
<dbReference type="FunFam" id="3.40.50.970:FF:000001">
    <property type="entry name" value="Pyruvate dehydrogenase E1 beta subunit"/>
    <property type="match status" value="1"/>
</dbReference>
<name>A0A0D2GJE6_9BACT</name>
<dbReference type="PATRIC" id="fig|1429043.3.peg.1515"/>
<sequence length="327" mass="35491">MSERIMSSSAALAEALHEEMSRDETIFILGEDLTAHAGIFGQFKGLPEAFPGRILDTPISESCIAGCGVGAALTGMRPIVDFHFSDFVTCGMDELVNQAAKIRYMFGGQVKLPMVCWCPDGAGLRAAAQHSQSLESWFVHTPGLKVVVPSEAGDVKGLIKAAIRDDDPVMFFQHKRLFAKEGHVPEDSEYIIPLGKAGVKREGTDVTLFCYGSGYYLCKQAADELAKMDISAEVVDLRTLKPLDMDTVAKSVQKTNRAVIVHEACVTGGFGAELTARIQSELFDYLDAPVGRVGTKDVPLPFSPVLEDFVLPKVEDVIEAARAVTYR</sequence>
<dbReference type="OrthoDB" id="9780894at2"/>
<dbReference type="SUPFAM" id="SSF52518">
    <property type="entry name" value="Thiamin diphosphate-binding fold (THDP-binding)"/>
    <property type="match status" value="1"/>
</dbReference>
<accession>A0A0D2GJE6</accession>
<dbReference type="InterPro" id="IPR033248">
    <property type="entry name" value="Transketolase_C"/>
</dbReference>
<dbReference type="InParanoid" id="A0A0D2GJE6"/>
<dbReference type="InterPro" id="IPR029061">
    <property type="entry name" value="THDP-binding"/>
</dbReference>
<evidence type="ECO:0000313" key="6">
    <source>
        <dbReference type="Proteomes" id="UP000032233"/>
    </source>
</evidence>